<dbReference type="Pfam" id="PF20545">
    <property type="entry name" value="DUF6759"/>
    <property type="match status" value="1"/>
</dbReference>
<sequence length="232" mass="25504">MKKTVLLILLCVFSLGFSQKKKTKAKAKAVVEKETTIIYTETDAENSNEARVVAGFLKQNPNHPKVDHFKRKLMDIIMATPPAEESKPMMASVGKDKAAPKADNASKSLASNTSLKSTAPSRTVNYASVGGTSKKSEPDEHGKKTAALLTHLFNNDISDKEAYVNVKNKSKCNMEMKINGKKNYNLIIPARSENYVMVDKGDYQLSTKVCDSPYTTAKKIDKDIEIALNVGE</sequence>
<organism evidence="3 4">
    <name type="scientific">Chryseobacterium tagetis</name>
    <dbReference type="NCBI Taxonomy" id="2801334"/>
    <lineage>
        <taxon>Bacteria</taxon>
        <taxon>Pseudomonadati</taxon>
        <taxon>Bacteroidota</taxon>
        <taxon>Flavobacteriia</taxon>
        <taxon>Flavobacteriales</taxon>
        <taxon>Weeksellaceae</taxon>
        <taxon>Chryseobacterium group</taxon>
        <taxon>Chryseobacterium</taxon>
    </lineage>
</organism>
<dbReference type="Proteomes" id="UP000618240">
    <property type="component" value="Unassembled WGS sequence"/>
</dbReference>
<feature type="region of interest" description="Disordered" evidence="1">
    <location>
        <begin position="85"/>
        <end position="142"/>
    </location>
</feature>
<comment type="caution">
    <text evidence="3">The sequence shown here is derived from an EMBL/GenBank/DDBJ whole genome shotgun (WGS) entry which is preliminary data.</text>
</comment>
<protein>
    <recommendedName>
        <fullName evidence="2">DUF6759 domain-containing protein</fullName>
    </recommendedName>
</protein>
<gene>
    <name evidence="3" type="ORF">JI747_019080</name>
</gene>
<dbReference type="InterPro" id="IPR046647">
    <property type="entry name" value="DUF6759"/>
</dbReference>
<reference evidence="3 4" key="1">
    <citation type="submission" date="2021-09" db="EMBL/GenBank/DDBJ databases">
        <title>Genome sequencing and assembly of Chryseobacterium sp. RG1.</title>
        <authorList>
            <person name="Chhetri G."/>
        </authorList>
    </citation>
    <scope>NUCLEOTIDE SEQUENCE [LARGE SCALE GENOMIC DNA]</scope>
    <source>
        <strain evidence="3 4">RG1</strain>
    </source>
</reference>
<proteinExistence type="predicted"/>
<keyword evidence="4" id="KW-1185">Reference proteome</keyword>
<accession>A0ABS8A9H1</accession>
<evidence type="ECO:0000313" key="3">
    <source>
        <dbReference type="EMBL" id="MCA6069275.1"/>
    </source>
</evidence>
<evidence type="ECO:0000259" key="2">
    <source>
        <dbReference type="Pfam" id="PF20545"/>
    </source>
</evidence>
<feature type="compositionally biased region" description="Polar residues" evidence="1">
    <location>
        <begin position="105"/>
        <end position="133"/>
    </location>
</feature>
<dbReference type="RefSeq" id="WP_225690459.1">
    <property type="nucleotide sequence ID" value="NZ_JAERSE020000006.1"/>
</dbReference>
<dbReference type="EMBL" id="JAERSE020000006">
    <property type="protein sequence ID" value="MCA6069275.1"/>
    <property type="molecule type" value="Genomic_DNA"/>
</dbReference>
<name>A0ABS8A9H1_9FLAO</name>
<evidence type="ECO:0000256" key="1">
    <source>
        <dbReference type="SAM" id="MobiDB-lite"/>
    </source>
</evidence>
<feature type="domain" description="DUF6759" evidence="2">
    <location>
        <begin position="140"/>
        <end position="229"/>
    </location>
</feature>
<evidence type="ECO:0000313" key="4">
    <source>
        <dbReference type="Proteomes" id="UP000618240"/>
    </source>
</evidence>